<dbReference type="AlphaFoldDB" id="A0A9Q3H187"/>
<feature type="transmembrane region" description="Helical" evidence="1">
    <location>
        <begin position="83"/>
        <end position="102"/>
    </location>
</feature>
<gene>
    <name evidence="2" type="ORF">O181_026957</name>
</gene>
<evidence type="ECO:0000313" key="3">
    <source>
        <dbReference type="Proteomes" id="UP000765509"/>
    </source>
</evidence>
<dbReference type="EMBL" id="AVOT02009043">
    <property type="protein sequence ID" value="MBW0487242.1"/>
    <property type="molecule type" value="Genomic_DNA"/>
</dbReference>
<keyword evidence="1" id="KW-1133">Transmembrane helix</keyword>
<accession>A0A9Q3H187</accession>
<evidence type="ECO:0000256" key="1">
    <source>
        <dbReference type="SAM" id="Phobius"/>
    </source>
</evidence>
<comment type="caution">
    <text evidence="2">The sequence shown here is derived from an EMBL/GenBank/DDBJ whole genome shotgun (WGS) entry which is preliminary data.</text>
</comment>
<keyword evidence="3" id="KW-1185">Reference proteome</keyword>
<dbReference type="Proteomes" id="UP000765509">
    <property type="component" value="Unassembled WGS sequence"/>
</dbReference>
<proteinExistence type="predicted"/>
<protein>
    <submittedName>
        <fullName evidence="2">Uncharacterized protein</fullName>
    </submittedName>
</protein>
<reference evidence="2" key="1">
    <citation type="submission" date="2021-03" db="EMBL/GenBank/DDBJ databases">
        <title>Draft genome sequence of rust myrtle Austropuccinia psidii MF-1, a brazilian biotype.</title>
        <authorList>
            <person name="Quecine M.C."/>
            <person name="Pachon D.M.R."/>
            <person name="Bonatelli M.L."/>
            <person name="Correr F.H."/>
            <person name="Franceschini L.M."/>
            <person name="Leite T.F."/>
            <person name="Margarido G.R.A."/>
            <person name="Almeida C.A."/>
            <person name="Ferrarezi J.A."/>
            <person name="Labate C.A."/>
        </authorList>
    </citation>
    <scope>NUCLEOTIDE SEQUENCE</scope>
    <source>
        <strain evidence="2">MF-1</strain>
    </source>
</reference>
<organism evidence="2 3">
    <name type="scientific">Austropuccinia psidii MF-1</name>
    <dbReference type="NCBI Taxonomy" id="1389203"/>
    <lineage>
        <taxon>Eukaryota</taxon>
        <taxon>Fungi</taxon>
        <taxon>Dikarya</taxon>
        <taxon>Basidiomycota</taxon>
        <taxon>Pucciniomycotina</taxon>
        <taxon>Pucciniomycetes</taxon>
        <taxon>Pucciniales</taxon>
        <taxon>Sphaerophragmiaceae</taxon>
        <taxon>Austropuccinia</taxon>
    </lineage>
</organism>
<keyword evidence="1" id="KW-0812">Transmembrane</keyword>
<keyword evidence="1" id="KW-0472">Membrane</keyword>
<name>A0A9Q3H187_9BASI</name>
<sequence length="114" mass="12458">MNLNPSFSIHSSSHFLCPNFSSSTNSNSHFVGPNLSSSTSLNTHDLNHNLSSDHHPTRPTSLAHSGILLCTYLVARGVTWWNVIYNLPVLIGLSTGLIAFLARVPFAEVWQTAL</sequence>
<evidence type="ECO:0000313" key="2">
    <source>
        <dbReference type="EMBL" id="MBW0487242.1"/>
    </source>
</evidence>